<accession>A0A182R565</accession>
<dbReference type="VEuPathDB" id="VectorBase:AFUN2_011697"/>
<dbReference type="InterPro" id="IPR036397">
    <property type="entry name" value="RNaseH_sf"/>
</dbReference>
<dbReference type="AlphaFoldDB" id="A0A182R565"/>
<dbReference type="GO" id="GO:0003676">
    <property type="term" value="F:nucleic acid binding"/>
    <property type="evidence" value="ECO:0007669"/>
    <property type="project" value="InterPro"/>
</dbReference>
<proteinExistence type="predicted"/>
<dbReference type="PANTHER" id="PTHR47331:SF2">
    <property type="match status" value="1"/>
</dbReference>
<dbReference type="EnsemblMetazoa" id="AFUN001307-RA">
    <property type="protein sequence ID" value="AFUN001307-PA"/>
    <property type="gene ID" value="AFUN001307"/>
</dbReference>
<reference evidence="1" key="1">
    <citation type="submission" date="2020-05" db="UniProtKB">
        <authorList>
            <consortium name="EnsemblMetazoa"/>
        </authorList>
    </citation>
    <scope>IDENTIFICATION</scope>
    <source>
        <strain evidence="1">FUMOZ</strain>
    </source>
</reference>
<protein>
    <submittedName>
        <fullName evidence="1">Uncharacterized protein</fullName>
    </submittedName>
</protein>
<dbReference type="Gene3D" id="3.30.420.10">
    <property type="entry name" value="Ribonuclease H-like superfamily/Ribonuclease H"/>
    <property type="match status" value="1"/>
</dbReference>
<name>A0A182R565_ANOFN</name>
<dbReference type="STRING" id="62324.A0A182R565"/>
<dbReference type="PANTHER" id="PTHR47331">
    <property type="entry name" value="PHD-TYPE DOMAIN-CONTAINING PROTEIN"/>
    <property type="match status" value="1"/>
</dbReference>
<organism evidence="1">
    <name type="scientific">Anopheles funestus</name>
    <name type="common">African malaria mosquito</name>
    <dbReference type="NCBI Taxonomy" id="62324"/>
    <lineage>
        <taxon>Eukaryota</taxon>
        <taxon>Metazoa</taxon>
        <taxon>Ecdysozoa</taxon>
        <taxon>Arthropoda</taxon>
        <taxon>Hexapoda</taxon>
        <taxon>Insecta</taxon>
        <taxon>Pterygota</taxon>
        <taxon>Neoptera</taxon>
        <taxon>Endopterygota</taxon>
        <taxon>Diptera</taxon>
        <taxon>Nematocera</taxon>
        <taxon>Culicoidea</taxon>
        <taxon>Culicidae</taxon>
        <taxon>Anophelinae</taxon>
        <taxon>Anopheles</taxon>
    </lineage>
</organism>
<dbReference type="SUPFAM" id="SSF53098">
    <property type="entry name" value="Ribonuclease H-like"/>
    <property type="match status" value="1"/>
</dbReference>
<evidence type="ECO:0000313" key="1">
    <source>
        <dbReference type="EnsemblMetazoa" id="AFUN001307-PA"/>
    </source>
</evidence>
<dbReference type="VEuPathDB" id="VectorBase:AFUN001307"/>
<dbReference type="InterPro" id="IPR012337">
    <property type="entry name" value="RNaseH-like_sf"/>
</dbReference>
<sequence length="78" mass="8734">MIEEECAEKLTGAQTAWRFIPPGTPHMGSSWERMVRTAKETLAVLQEGTRLTDEIVLTSILEAEDLVNSRPLTYVADE</sequence>